<keyword evidence="11" id="KW-1185">Reference proteome</keyword>
<reference evidence="11" key="1">
    <citation type="submission" date="2017-11" db="EMBL/GenBank/DDBJ databases">
        <authorList>
            <person name="Watanabe M."/>
            <person name="Kojima H."/>
        </authorList>
    </citation>
    <scope>NUCLEOTIDE SEQUENCE [LARGE SCALE GENOMIC DNA]</scope>
    <source>
        <strain evidence="11">Tokyo 01</strain>
    </source>
</reference>
<dbReference type="Gene3D" id="1.20.58.110">
    <property type="entry name" value="Ribosomal protein S20"/>
    <property type="match status" value="1"/>
</dbReference>
<dbReference type="EMBL" id="BEXT01000001">
    <property type="protein sequence ID" value="GBC59920.1"/>
    <property type="molecule type" value="Genomic_DNA"/>
</dbReference>
<dbReference type="GO" id="GO:0070181">
    <property type="term" value="F:small ribosomal subunit rRNA binding"/>
    <property type="evidence" value="ECO:0007669"/>
    <property type="project" value="TreeGrafter"/>
</dbReference>
<keyword evidence="5 8" id="KW-0689">Ribosomal protein</keyword>
<dbReference type="GO" id="GO:0006412">
    <property type="term" value="P:translation"/>
    <property type="evidence" value="ECO:0007669"/>
    <property type="project" value="UniProtKB-UniRule"/>
</dbReference>
<evidence type="ECO:0000256" key="1">
    <source>
        <dbReference type="ARBA" id="ARBA00003134"/>
    </source>
</evidence>
<dbReference type="InterPro" id="IPR002583">
    <property type="entry name" value="Ribosomal_bS20"/>
</dbReference>
<evidence type="ECO:0000313" key="11">
    <source>
        <dbReference type="Proteomes" id="UP000288096"/>
    </source>
</evidence>
<dbReference type="Pfam" id="PF01649">
    <property type="entry name" value="Ribosomal_S20p"/>
    <property type="match status" value="1"/>
</dbReference>
<dbReference type="GO" id="GO:0003735">
    <property type="term" value="F:structural constituent of ribosome"/>
    <property type="evidence" value="ECO:0007669"/>
    <property type="project" value="InterPro"/>
</dbReference>
<accession>A0A401FSJ7</accession>
<evidence type="ECO:0000256" key="5">
    <source>
        <dbReference type="ARBA" id="ARBA00022980"/>
    </source>
</evidence>
<dbReference type="PANTHER" id="PTHR33398:SF1">
    <property type="entry name" value="SMALL RIBOSOMAL SUBUNIT PROTEIN BS20C"/>
    <property type="match status" value="1"/>
</dbReference>
<dbReference type="AlphaFoldDB" id="A0A401FSJ7"/>
<gene>
    <name evidence="8" type="primary">rpsT</name>
    <name evidence="10" type="ORF">DENIS_0862</name>
</gene>
<evidence type="ECO:0000256" key="4">
    <source>
        <dbReference type="ARBA" id="ARBA00022884"/>
    </source>
</evidence>
<dbReference type="GO" id="GO:0015935">
    <property type="term" value="C:small ribosomal subunit"/>
    <property type="evidence" value="ECO:0007669"/>
    <property type="project" value="TreeGrafter"/>
</dbReference>
<evidence type="ECO:0000256" key="3">
    <source>
        <dbReference type="ARBA" id="ARBA00022730"/>
    </source>
</evidence>
<evidence type="ECO:0000256" key="2">
    <source>
        <dbReference type="ARBA" id="ARBA00007634"/>
    </source>
</evidence>
<organism evidence="10 11">
    <name type="scientific">Desulfonema ishimotonii</name>
    <dbReference type="NCBI Taxonomy" id="45657"/>
    <lineage>
        <taxon>Bacteria</taxon>
        <taxon>Pseudomonadati</taxon>
        <taxon>Thermodesulfobacteriota</taxon>
        <taxon>Desulfobacteria</taxon>
        <taxon>Desulfobacterales</taxon>
        <taxon>Desulfococcaceae</taxon>
        <taxon>Desulfonema</taxon>
    </lineage>
</organism>
<feature type="region of interest" description="Disordered" evidence="9">
    <location>
        <begin position="1"/>
        <end position="20"/>
    </location>
</feature>
<dbReference type="Proteomes" id="UP000288096">
    <property type="component" value="Unassembled WGS sequence"/>
</dbReference>
<dbReference type="RefSeq" id="WP_124327390.1">
    <property type="nucleotide sequence ID" value="NZ_BEXT01000001.1"/>
</dbReference>
<reference evidence="11" key="2">
    <citation type="submission" date="2019-01" db="EMBL/GenBank/DDBJ databases">
        <title>Genome sequence of Desulfonema ishimotonii strain Tokyo 01.</title>
        <authorList>
            <person name="Fukui M."/>
        </authorList>
    </citation>
    <scope>NUCLEOTIDE SEQUENCE [LARGE SCALE GENOMIC DNA]</scope>
    <source>
        <strain evidence="11">Tokyo 01</strain>
    </source>
</reference>
<keyword evidence="6 8" id="KW-0687">Ribonucleoprotein</keyword>
<dbReference type="OrthoDB" id="9807974at2"/>
<evidence type="ECO:0000313" key="10">
    <source>
        <dbReference type="EMBL" id="GBC59920.1"/>
    </source>
</evidence>
<evidence type="ECO:0000256" key="8">
    <source>
        <dbReference type="HAMAP-Rule" id="MF_00500"/>
    </source>
</evidence>
<dbReference type="PANTHER" id="PTHR33398">
    <property type="entry name" value="30S RIBOSOMAL PROTEIN S20"/>
    <property type="match status" value="1"/>
</dbReference>
<dbReference type="SUPFAM" id="SSF46992">
    <property type="entry name" value="Ribosomal protein S20"/>
    <property type="match status" value="1"/>
</dbReference>
<proteinExistence type="inferred from homology"/>
<evidence type="ECO:0000256" key="7">
    <source>
        <dbReference type="ARBA" id="ARBA00035136"/>
    </source>
</evidence>
<evidence type="ECO:0000256" key="6">
    <source>
        <dbReference type="ARBA" id="ARBA00023274"/>
    </source>
</evidence>
<dbReference type="InterPro" id="IPR036510">
    <property type="entry name" value="Ribosomal_bS20_sf"/>
</dbReference>
<keyword evidence="3 8" id="KW-0699">rRNA-binding</keyword>
<evidence type="ECO:0000256" key="9">
    <source>
        <dbReference type="SAM" id="MobiDB-lite"/>
    </source>
</evidence>
<dbReference type="NCBIfam" id="TIGR00029">
    <property type="entry name" value="S20"/>
    <property type="match status" value="1"/>
</dbReference>
<keyword evidence="4 8" id="KW-0694">RNA-binding</keyword>
<feature type="compositionally biased region" description="Basic residues" evidence="9">
    <location>
        <begin position="1"/>
        <end position="12"/>
    </location>
</feature>
<comment type="function">
    <text evidence="1 8">Binds directly to 16S ribosomal RNA.</text>
</comment>
<sequence>MANHKSALKRARQSLIRRDRNRAVKTRVKNVVKSVRLAVEEGAGDTAATELILATSLIDKAAKKGVLHKKTAARKISRLSKLVNTISA</sequence>
<dbReference type="HAMAP" id="MF_00500">
    <property type="entry name" value="Ribosomal_bS20"/>
    <property type="match status" value="1"/>
</dbReference>
<name>A0A401FSJ7_9BACT</name>
<dbReference type="FunFam" id="1.20.58.110:FF:000001">
    <property type="entry name" value="30S ribosomal protein S20"/>
    <property type="match status" value="1"/>
</dbReference>
<protein>
    <recommendedName>
        <fullName evidence="7 8">Small ribosomal subunit protein bS20</fullName>
    </recommendedName>
</protein>
<comment type="similarity">
    <text evidence="2 8">Belongs to the bacterial ribosomal protein bS20 family.</text>
</comment>
<comment type="caution">
    <text evidence="10">The sequence shown here is derived from an EMBL/GenBank/DDBJ whole genome shotgun (WGS) entry which is preliminary data.</text>
</comment>